<accession>A0A5P9Q6W5</accession>
<dbReference type="Pfam" id="PF17957">
    <property type="entry name" value="Big_7"/>
    <property type="match status" value="1"/>
</dbReference>
<organism evidence="8 9">
    <name type="scientific">Luteimicrobium xylanilyticum</name>
    <dbReference type="NCBI Taxonomy" id="1133546"/>
    <lineage>
        <taxon>Bacteria</taxon>
        <taxon>Bacillati</taxon>
        <taxon>Actinomycetota</taxon>
        <taxon>Actinomycetes</taxon>
        <taxon>Micrococcales</taxon>
        <taxon>Luteimicrobium</taxon>
    </lineage>
</organism>
<dbReference type="EC" id="3.2.1.55" evidence="8"/>
<evidence type="ECO:0000313" key="8">
    <source>
        <dbReference type="EMBL" id="QFU97154.1"/>
    </source>
</evidence>
<dbReference type="EMBL" id="CP045529">
    <property type="protein sequence ID" value="QFU97154.1"/>
    <property type="molecule type" value="Genomic_DNA"/>
</dbReference>
<dbReference type="Pfam" id="PF03422">
    <property type="entry name" value="CBM_6"/>
    <property type="match status" value="1"/>
</dbReference>
<dbReference type="InterPro" id="IPR005084">
    <property type="entry name" value="CBM6"/>
</dbReference>
<dbReference type="GO" id="GO:0005975">
    <property type="term" value="P:carbohydrate metabolic process"/>
    <property type="evidence" value="ECO:0007669"/>
    <property type="project" value="InterPro"/>
</dbReference>
<dbReference type="InterPro" id="IPR003305">
    <property type="entry name" value="CenC_carb-bd"/>
</dbReference>
<dbReference type="RefSeq" id="WP_083891048.1">
    <property type="nucleotide sequence ID" value="NZ_BAABIH010000029.1"/>
</dbReference>
<dbReference type="PROSITE" id="PS51175">
    <property type="entry name" value="CBM6"/>
    <property type="match status" value="1"/>
</dbReference>
<evidence type="ECO:0000256" key="4">
    <source>
        <dbReference type="ARBA" id="ARBA00023295"/>
    </source>
</evidence>
<dbReference type="SMART" id="SM00606">
    <property type="entry name" value="CBD_IV"/>
    <property type="match status" value="1"/>
</dbReference>
<dbReference type="InterPro" id="IPR006710">
    <property type="entry name" value="Glyco_hydro_43"/>
</dbReference>
<dbReference type="InterPro" id="IPR051795">
    <property type="entry name" value="Glycosyl_Hydrlase_43"/>
</dbReference>
<dbReference type="Gene3D" id="2.60.120.260">
    <property type="entry name" value="Galactose-binding domain-like"/>
    <property type="match status" value="3"/>
</dbReference>
<dbReference type="KEGG" id="lxl:KDY119_00648"/>
<evidence type="ECO:0000256" key="3">
    <source>
        <dbReference type="ARBA" id="ARBA00022801"/>
    </source>
</evidence>
<dbReference type="Pfam" id="PF04616">
    <property type="entry name" value="Glyco_hydro_43"/>
    <property type="match status" value="2"/>
</dbReference>
<dbReference type="InterPro" id="IPR008979">
    <property type="entry name" value="Galactose-bd-like_sf"/>
</dbReference>
<dbReference type="SUPFAM" id="SSF49899">
    <property type="entry name" value="Concanavalin A-like lectins/glucanases"/>
    <property type="match status" value="1"/>
</dbReference>
<feature type="chain" id="PRO_5025025900" evidence="6">
    <location>
        <begin position="30"/>
        <end position="1630"/>
    </location>
</feature>
<keyword evidence="9" id="KW-1185">Reference proteome</keyword>
<feature type="compositionally biased region" description="Polar residues" evidence="5">
    <location>
        <begin position="629"/>
        <end position="642"/>
    </location>
</feature>
<evidence type="ECO:0000256" key="1">
    <source>
        <dbReference type="ARBA" id="ARBA00009865"/>
    </source>
</evidence>
<dbReference type="PANTHER" id="PTHR42812">
    <property type="entry name" value="BETA-XYLOSIDASE"/>
    <property type="match status" value="1"/>
</dbReference>
<dbReference type="Gene3D" id="2.60.120.200">
    <property type="match status" value="1"/>
</dbReference>
<dbReference type="Pfam" id="PF17851">
    <property type="entry name" value="GH43_C2"/>
    <property type="match status" value="1"/>
</dbReference>
<keyword evidence="4 8" id="KW-0326">Glycosidase</keyword>
<evidence type="ECO:0000259" key="7">
    <source>
        <dbReference type="PROSITE" id="PS51175"/>
    </source>
</evidence>
<reference evidence="8 9" key="1">
    <citation type="submission" date="2019-10" db="EMBL/GenBank/DDBJ databases">
        <title>Genome sequence of Luteimicrobium xylanilyticum HY-24.</title>
        <authorList>
            <person name="Kim D.Y."/>
            <person name="Park H.-Y."/>
        </authorList>
    </citation>
    <scope>NUCLEOTIDE SEQUENCE [LARGE SCALE GENOMIC DNA]</scope>
    <source>
        <strain evidence="8 9">HY-24</strain>
    </source>
</reference>
<dbReference type="InterPro" id="IPR006584">
    <property type="entry name" value="Cellulose-bd_IV"/>
</dbReference>
<evidence type="ECO:0000256" key="5">
    <source>
        <dbReference type="SAM" id="MobiDB-lite"/>
    </source>
</evidence>
<gene>
    <name evidence="8" type="primary">xynD</name>
    <name evidence="8" type="ORF">KDY119_00648</name>
</gene>
<dbReference type="InterPro" id="IPR013783">
    <property type="entry name" value="Ig-like_fold"/>
</dbReference>
<dbReference type="CDD" id="cd09001">
    <property type="entry name" value="GH43_FsAxh1-like"/>
    <property type="match status" value="1"/>
</dbReference>
<dbReference type="Gene3D" id="2.60.40.10">
    <property type="entry name" value="Immunoglobulins"/>
    <property type="match status" value="1"/>
</dbReference>
<dbReference type="CDD" id="cd09003">
    <property type="entry name" value="GH43_XynD-like"/>
    <property type="match status" value="1"/>
</dbReference>
<dbReference type="PANTHER" id="PTHR42812:SF15">
    <property type="entry name" value="HYDROLASE, PUTATIVE (AFU_ORTHOLOGUE AFUA_2G00930)-RELATED"/>
    <property type="match status" value="1"/>
</dbReference>
<feature type="region of interest" description="Disordered" evidence="5">
    <location>
        <begin position="615"/>
        <end position="643"/>
    </location>
</feature>
<keyword evidence="2 6" id="KW-0732">Signal</keyword>
<dbReference type="Pfam" id="PF02018">
    <property type="entry name" value="CBM_4_9"/>
    <property type="match status" value="2"/>
</dbReference>
<dbReference type="OrthoDB" id="9758923at2"/>
<protein>
    <submittedName>
        <fullName evidence="8">Non-reducing end alpha-L-arabinofuranosidase</fullName>
        <ecNumber evidence="8">3.2.1.55</ecNumber>
    </submittedName>
</protein>
<dbReference type="CDD" id="cd04084">
    <property type="entry name" value="CBM6_xylanase-like"/>
    <property type="match status" value="1"/>
</dbReference>
<dbReference type="InterPro" id="IPR041542">
    <property type="entry name" value="GH43_C2"/>
</dbReference>
<dbReference type="SUPFAM" id="SSF49785">
    <property type="entry name" value="Galactose-binding domain-like"/>
    <property type="match status" value="3"/>
</dbReference>
<evidence type="ECO:0000256" key="6">
    <source>
        <dbReference type="SAM" id="SignalP"/>
    </source>
</evidence>
<dbReference type="InterPro" id="IPR023296">
    <property type="entry name" value="Glyco_hydro_beta-prop_sf"/>
</dbReference>
<keyword evidence="3 8" id="KW-0378">Hydrolase</keyword>
<comment type="similarity">
    <text evidence="1">Belongs to the glycosyl hydrolase 43 family.</text>
</comment>
<feature type="signal peptide" evidence="6">
    <location>
        <begin position="1"/>
        <end position="29"/>
    </location>
</feature>
<dbReference type="Proteomes" id="UP000326702">
    <property type="component" value="Chromosome"/>
</dbReference>
<sequence length="1630" mass="172817">MRSVALWRHLVPLAAVGALVCAGAVPAQASTVSPSAVQAAAGDSTFTNPVMFADVPDPDIAYDGTYYYMVSTTMHMEPSVPIMRSTDLVHWTIVDYTAPILENTDALALRNGKNAYAQGTWAASIKYHDGTFYVSVGSLTTGKTYIYSTKSIEKGPWTRSVLDGYAHDQSLLFDGDDAYLVYDGGKITLRKLKQASDGTFSWDGAATTLVSDANVGSGGGLNSEGSHAYKIGDYYYVFRIQWPSGGHRQEIVWRSKSLTPESEGGTWEGKVVLDQTPKVEGQAGDGAAQGGVVQAGDGQWYSMIFQDEGPVGRSPQLAHVTWEDGWPVYDLSETATGPGGSTSSDTSTTAGIVTSDEFDNSTTEAGYWNTPNGASLISSPENANNGSNLKLQWQWNHNPDNRYWSLTDRPGYLRLTTGSVATSILDARNTLTQRTYGPTSSGAVSLDVSHMKDGDVTGLSAYQEKYGYVAVEMKDGKKTLVMRRADSSGNVAYTSTAVPLSASTVYLKVDANYKSFANKASFYYSLDGKEWTKIGDDVLMEYLLSQFVGYRFAIFNYATQTTGGYVDADWFHVSDQIGQDVTPPTSCIADDQQLVQNGGFEGSLSPWTGSDGSVLTLDKTDPADGDSSVDVSNRTTTGSGPRQSIAGKLVVGQTYTSSARIKYTTGPATKTFYLTALDSSYKGAQLASGTVTKGQWTTITGTYTVKSSDFDPSTAVLYTETPWTSTPDPTTDLMDYAVDDISVKGASGATFDGGLVDNGGWETGQVAPWTANGDATLTVTADDKASGACSVHVTGRTNTGDGPIQSLANEVKAGASYDVSAKVKYTTGPDTKQFNVTIRDAAKAYIMASATVKKGEWTTISGTYTVPASGFDPSTAQVFLETTWTADPSKTDDLMDFWVDDVSVKASDTGGSTHPDGDALPAKTVGNSNPLMDYEYGADPWAMAYDGRVYEYMTGDASYIDSDGNVVQEPEKDADGNIKDNSYGKIQTINVISSDDMVNWTNEGTVKVAGSHGAATWASNSWAPSVVHRTIDGKEKFFLYFANSGGGIGVLTSDSPTGPWKDPIGKALVSSSTPGTSGVVWMFDPAVLVDDDGQAYLYFGGGVPSTDGTSSADQTDHPKSSRVIKLGADMTSTVGSAETIDAPAMFEDSGINKIGDTYYYSYCTNFSHSSTIDGQQIPTGTIAYMTSKSPTGPFTYQGTILDNPSAFFGAGGNNHHAIFQLGDQWYITYHSQALQTALVKGGSLDKEHEYRSTHIDKLTVNADGSLGNVTGTYKGVSQLKDLDPYQTVQAETIGWDSGIQDAYKADSGIRVGPKDLSDTTGDQVLTNVNDGEWTGLGDVDFGSEGKTGAVKLSAAVRARAGGKVTLRLDDPTDGDVVGTLDVPAGDGTSWSTVSAELTRTVTGVHDVFFTFSGSGTDQLFDVDSWSFAPAADTTTGPVINKVSVADGATVSGKKTFKVTLAGPASDVSYTYIELNKGASHVWVTDNTKAAGSTNSGLKPTLVVDTRDLANGVYGLKIDAVGKNGKTTENTVSFTVNNPPRLKIVKPADGATVSGKVTVKVSLKGQGLKAYNLRLDSAGLQYAYEPEAGTMTYSFDTTTVKNGTHTLLATATDTSGNKTTVTEKIVVANPS</sequence>
<dbReference type="SUPFAM" id="SSF75005">
    <property type="entry name" value="Arabinanase/levansucrase/invertase"/>
    <property type="match status" value="2"/>
</dbReference>
<feature type="domain" description="CBM6" evidence="7">
    <location>
        <begin position="1286"/>
        <end position="1428"/>
    </location>
</feature>
<evidence type="ECO:0000256" key="2">
    <source>
        <dbReference type="ARBA" id="ARBA00022729"/>
    </source>
</evidence>
<dbReference type="GO" id="GO:0046556">
    <property type="term" value="F:alpha-L-arabinofuranosidase activity"/>
    <property type="evidence" value="ECO:0007669"/>
    <property type="project" value="UniProtKB-EC"/>
</dbReference>
<proteinExistence type="inferred from homology"/>
<evidence type="ECO:0000313" key="9">
    <source>
        <dbReference type="Proteomes" id="UP000326702"/>
    </source>
</evidence>
<dbReference type="Gene3D" id="2.115.10.20">
    <property type="entry name" value="Glycosyl hydrolase domain, family 43"/>
    <property type="match status" value="2"/>
</dbReference>
<dbReference type="GO" id="GO:0030246">
    <property type="term" value="F:carbohydrate binding"/>
    <property type="evidence" value="ECO:0007669"/>
    <property type="project" value="InterPro"/>
</dbReference>
<name>A0A5P9Q6W5_9MICO</name>
<dbReference type="InterPro" id="IPR013320">
    <property type="entry name" value="ConA-like_dom_sf"/>
</dbReference>